<keyword evidence="3" id="KW-0547">Nucleotide-binding</keyword>
<dbReference type="PROSITE" id="PS51450">
    <property type="entry name" value="LRR"/>
    <property type="match status" value="1"/>
</dbReference>
<dbReference type="Pfam" id="PF00560">
    <property type="entry name" value="LRR_1"/>
    <property type="match status" value="1"/>
</dbReference>
<dbReference type="InterPro" id="IPR017441">
    <property type="entry name" value="Protein_kinase_ATP_BS"/>
</dbReference>
<comment type="caution">
    <text evidence="5">The sequence shown here is derived from an EMBL/GenBank/DDBJ whole genome shotgun (WGS) entry which is preliminary data.</text>
</comment>
<reference evidence="5 6" key="1">
    <citation type="submission" date="2020-08" db="EMBL/GenBank/DDBJ databases">
        <title>Genomic Encyclopedia of Type Strains, Phase IV (KMG-IV): sequencing the most valuable type-strain genomes for metagenomic binning, comparative biology and taxonomic classification.</title>
        <authorList>
            <person name="Goeker M."/>
        </authorList>
    </citation>
    <scope>NUCLEOTIDE SEQUENCE [LARGE SCALE GENOMIC DNA]</scope>
    <source>
        <strain evidence="5 6">DSM 22975</strain>
    </source>
</reference>
<dbReference type="InterPro" id="IPR001245">
    <property type="entry name" value="Ser-Thr/Tyr_kinase_cat_dom"/>
</dbReference>
<evidence type="ECO:0000256" key="1">
    <source>
        <dbReference type="ARBA" id="ARBA00022614"/>
    </source>
</evidence>
<dbReference type="GO" id="GO:0004672">
    <property type="term" value="F:protein kinase activity"/>
    <property type="evidence" value="ECO:0007669"/>
    <property type="project" value="InterPro"/>
</dbReference>
<dbReference type="InterPro" id="IPR001611">
    <property type="entry name" value="Leu-rich_rpt"/>
</dbReference>
<dbReference type="PROSITE" id="PS50011">
    <property type="entry name" value="PROTEIN_KINASE_DOM"/>
    <property type="match status" value="1"/>
</dbReference>
<evidence type="ECO:0000313" key="6">
    <source>
        <dbReference type="Proteomes" id="UP000585721"/>
    </source>
</evidence>
<dbReference type="PANTHER" id="PTHR48051:SF1">
    <property type="entry name" value="RAS SUPPRESSOR PROTEIN 1"/>
    <property type="match status" value="1"/>
</dbReference>
<dbReference type="InterPro" id="IPR032675">
    <property type="entry name" value="LRR_dom_sf"/>
</dbReference>
<dbReference type="SMART" id="SM00369">
    <property type="entry name" value="LRR_TYP"/>
    <property type="match status" value="5"/>
</dbReference>
<keyword evidence="6" id="KW-1185">Reference proteome</keyword>
<dbReference type="SUPFAM" id="SSF52058">
    <property type="entry name" value="L domain-like"/>
    <property type="match status" value="1"/>
</dbReference>
<evidence type="ECO:0000256" key="3">
    <source>
        <dbReference type="PROSITE-ProRule" id="PRU10141"/>
    </source>
</evidence>
<dbReference type="InterPro" id="IPR011009">
    <property type="entry name" value="Kinase-like_dom_sf"/>
</dbReference>
<dbReference type="PANTHER" id="PTHR48051">
    <property type="match status" value="1"/>
</dbReference>
<dbReference type="GO" id="GO:0005524">
    <property type="term" value="F:ATP binding"/>
    <property type="evidence" value="ECO:0007669"/>
    <property type="project" value="UniProtKB-UniRule"/>
</dbReference>
<feature type="domain" description="Protein kinase" evidence="4">
    <location>
        <begin position="207"/>
        <end position="454"/>
    </location>
</feature>
<dbReference type="InterPro" id="IPR000719">
    <property type="entry name" value="Prot_kinase_dom"/>
</dbReference>
<name>A0A841GGW9_9GAMM</name>
<gene>
    <name evidence="5" type="ORF">HNR75_001856</name>
</gene>
<dbReference type="Proteomes" id="UP000585721">
    <property type="component" value="Unassembled WGS sequence"/>
</dbReference>
<dbReference type="Gene3D" id="1.10.510.10">
    <property type="entry name" value="Transferase(Phosphotransferase) domain 1"/>
    <property type="match status" value="1"/>
</dbReference>
<keyword evidence="2" id="KW-0677">Repeat</keyword>
<accession>A0A841GGW9</accession>
<keyword evidence="3" id="KW-0067">ATP-binding</keyword>
<keyword evidence="1" id="KW-0433">Leucine-rich repeat</keyword>
<dbReference type="InterPro" id="IPR050216">
    <property type="entry name" value="LRR_domain-containing"/>
</dbReference>
<dbReference type="Gene3D" id="3.30.200.20">
    <property type="entry name" value="Phosphorylase Kinase, domain 1"/>
    <property type="match status" value="1"/>
</dbReference>
<dbReference type="AlphaFoldDB" id="A0A841GGW9"/>
<dbReference type="SMART" id="SM00364">
    <property type="entry name" value="LRR_BAC"/>
    <property type="match status" value="5"/>
</dbReference>
<evidence type="ECO:0000313" key="5">
    <source>
        <dbReference type="EMBL" id="MBB6055926.1"/>
    </source>
</evidence>
<dbReference type="InterPro" id="IPR003591">
    <property type="entry name" value="Leu-rich_rpt_typical-subtyp"/>
</dbReference>
<dbReference type="Pfam" id="PF13855">
    <property type="entry name" value="LRR_8"/>
    <property type="match status" value="1"/>
</dbReference>
<dbReference type="EMBL" id="JACHGR010000006">
    <property type="protein sequence ID" value="MBB6055926.1"/>
    <property type="molecule type" value="Genomic_DNA"/>
</dbReference>
<dbReference type="RefSeq" id="WP_223157846.1">
    <property type="nucleotide sequence ID" value="NZ_JACHGR010000006.1"/>
</dbReference>
<dbReference type="Pfam" id="PF07714">
    <property type="entry name" value="PK_Tyr_Ser-Thr"/>
    <property type="match status" value="1"/>
</dbReference>
<dbReference type="PROSITE" id="PS00107">
    <property type="entry name" value="PROTEIN_KINASE_ATP"/>
    <property type="match status" value="1"/>
</dbReference>
<protein>
    <recommendedName>
        <fullName evidence="4">Protein kinase domain-containing protein</fullName>
    </recommendedName>
</protein>
<organism evidence="5 6">
    <name type="scientific">Tolumonas osonensis</name>
    <dbReference type="NCBI Taxonomy" id="675874"/>
    <lineage>
        <taxon>Bacteria</taxon>
        <taxon>Pseudomonadati</taxon>
        <taxon>Pseudomonadota</taxon>
        <taxon>Gammaproteobacteria</taxon>
        <taxon>Aeromonadales</taxon>
        <taxon>Aeromonadaceae</taxon>
        <taxon>Tolumonas</taxon>
    </lineage>
</organism>
<feature type="binding site" evidence="3">
    <location>
        <position position="238"/>
    </location>
    <ligand>
        <name>ATP</name>
        <dbReference type="ChEBI" id="CHEBI:30616"/>
    </ligand>
</feature>
<dbReference type="SUPFAM" id="SSF56112">
    <property type="entry name" value="Protein kinase-like (PK-like)"/>
    <property type="match status" value="1"/>
</dbReference>
<sequence>MQTIEQLRAGALAGIQRLKLCCGLTRFPAEIYDLADTLEILDLSGNELSELPDDLHRLKKLRIIFCSENRFTELPAVLGRCPELTMVGFKTNRIRNVPACSLPEKLRWLILTDNEIETLPSELGNCVQLQKLMLAGNRLQALPESLANCKRLELLRIAANRLESLPDWLLSLPRLSWLAYSGNPFSHAWEQEAQAAAGIDEIDWNKLALGPLLGEGASGVIYRAQYHSEAVTSPVAVKLYKGAMTSDGLPQCEMTAAIKAGSHPGLINVIGKITGHPADVHGLVMQLINPEFRNLAGPPSLASCTRDIYPEEIKFDLSSALLIATSIASAVQHLHRQGIMHGDLYGHNILYSKEGRALIGDYGAASFYQTKDRTIADKLECLEVRAFGCLLEELTGRCHVVSPELRKVICRLNDLTAACLSEEHSLRPDFDEITRFLCGVIRDSELLTTALAVV</sequence>
<evidence type="ECO:0000259" key="4">
    <source>
        <dbReference type="PROSITE" id="PS50011"/>
    </source>
</evidence>
<dbReference type="GO" id="GO:0005737">
    <property type="term" value="C:cytoplasm"/>
    <property type="evidence" value="ECO:0007669"/>
    <property type="project" value="TreeGrafter"/>
</dbReference>
<proteinExistence type="predicted"/>
<evidence type="ECO:0000256" key="2">
    <source>
        <dbReference type="ARBA" id="ARBA00022737"/>
    </source>
</evidence>
<dbReference type="Gene3D" id="3.80.10.10">
    <property type="entry name" value="Ribonuclease Inhibitor"/>
    <property type="match status" value="2"/>
</dbReference>